<dbReference type="AlphaFoldDB" id="X1TAQ3"/>
<feature type="non-terminal residue" evidence="1">
    <location>
        <position position="1"/>
    </location>
</feature>
<name>X1TAQ3_9ZZZZ</name>
<proteinExistence type="predicted"/>
<dbReference type="EMBL" id="BARW01016233">
    <property type="protein sequence ID" value="GAJ02423.1"/>
    <property type="molecule type" value="Genomic_DNA"/>
</dbReference>
<protein>
    <submittedName>
        <fullName evidence="1">Uncharacterized protein</fullName>
    </submittedName>
</protein>
<sequence length="124" mass="15094">TPKKPIIEDKSLQATIFNNYFGRRPSNSIEYENFLEELSNRRIFLIDISNEPLKIRDKNGLHKENIKKLISRDTLEYLNKRINKLECEQLIFLIPRTYYRNILIEKFPKTSFLTWNKLFYQIFF</sequence>
<comment type="caution">
    <text evidence="1">The sequence shown here is derived from an EMBL/GenBank/DDBJ whole genome shotgun (WGS) entry which is preliminary data.</text>
</comment>
<gene>
    <name evidence="1" type="ORF">S12H4_28317</name>
</gene>
<accession>X1TAQ3</accession>
<reference evidence="1" key="1">
    <citation type="journal article" date="2014" name="Front. Microbiol.">
        <title>High frequency of phylogenetically diverse reductive dehalogenase-homologous genes in deep subseafloor sedimentary metagenomes.</title>
        <authorList>
            <person name="Kawai M."/>
            <person name="Futagami T."/>
            <person name="Toyoda A."/>
            <person name="Takaki Y."/>
            <person name="Nishi S."/>
            <person name="Hori S."/>
            <person name="Arai W."/>
            <person name="Tsubouchi T."/>
            <person name="Morono Y."/>
            <person name="Uchiyama I."/>
            <person name="Ito T."/>
            <person name="Fujiyama A."/>
            <person name="Inagaki F."/>
            <person name="Takami H."/>
        </authorList>
    </citation>
    <scope>NUCLEOTIDE SEQUENCE</scope>
    <source>
        <strain evidence="1">Expedition CK06-06</strain>
    </source>
</reference>
<evidence type="ECO:0000313" key="1">
    <source>
        <dbReference type="EMBL" id="GAJ02423.1"/>
    </source>
</evidence>
<organism evidence="1">
    <name type="scientific">marine sediment metagenome</name>
    <dbReference type="NCBI Taxonomy" id="412755"/>
    <lineage>
        <taxon>unclassified sequences</taxon>
        <taxon>metagenomes</taxon>
        <taxon>ecological metagenomes</taxon>
    </lineage>
</organism>